<dbReference type="SUPFAM" id="SSF111369">
    <property type="entry name" value="HlyD-like secretion proteins"/>
    <property type="match status" value="2"/>
</dbReference>
<comment type="subcellular location">
    <subcellularLocation>
        <location evidence="1">Membrane</location>
        <topology evidence="1">Single-pass membrane protein</topology>
    </subcellularLocation>
</comment>
<proteinExistence type="predicted"/>
<evidence type="ECO:0000259" key="6">
    <source>
        <dbReference type="Pfam" id="PF25917"/>
    </source>
</evidence>
<dbReference type="Pfam" id="PF25917">
    <property type="entry name" value="BSH_RND"/>
    <property type="match status" value="1"/>
</dbReference>
<gene>
    <name evidence="7" type="ORF">ENJ40_02155</name>
</gene>
<dbReference type="Gene3D" id="2.40.50.100">
    <property type="match status" value="1"/>
</dbReference>
<dbReference type="Proteomes" id="UP000886043">
    <property type="component" value="Unassembled WGS sequence"/>
</dbReference>
<keyword evidence="2" id="KW-0812">Transmembrane</keyword>
<evidence type="ECO:0000256" key="1">
    <source>
        <dbReference type="ARBA" id="ARBA00004167"/>
    </source>
</evidence>
<evidence type="ECO:0000256" key="3">
    <source>
        <dbReference type="ARBA" id="ARBA00022989"/>
    </source>
</evidence>
<dbReference type="InterPro" id="IPR058625">
    <property type="entry name" value="MdtA-like_BSH"/>
</dbReference>
<keyword evidence="3" id="KW-1133">Transmembrane helix</keyword>
<evidence type="ECO:0000256" key="4">
    <source>
        <dbReference type="ARBA" id="ARBA00023136"/>
    </source>
</evidence>
<dbReference type="PRINTS" id="PR01490">
    <property type="entry name" value="RTXTOXIND"/>
</dbReference>
<feature type="domain" description="Multidrug resistance protein MdtA-like barrel-sandwich hybrid" evidence="6">
    <location>
        <begin position="54"/>
        <end position="279"/>
    </location>
</feature>
<name>A0A7C3CWX3_9BACT</name>
<dbReference type="AlphaFoldDB" id="A0A7C3CWX3"/>
<accession>A0A7C3CWX3</accession>
<dbReference type="EMBL" id="DRMH01000020">
    <property type="protein sequence ID" value="HFC97248.1"/>
    <property type="molecule type" value="Genomic_DNA"/>
</dbReference>
<dbReference type="PANTHER" id="PTHR30386">
    <property type="entry name" value="MEMBRANE FUSION SUBUNIT OF EMRAB-TOLC MULTIDRUG EFFLUX PUMP"/>
    <property type="match status" value="1"/>
</dbReference>
<evidence type="ECO:0000313" key="7">
    <source>
        <dbReference type="EMBL" id="HFC97248.1"/>
    </source>
</evidence>
<feature type="coiled-coil region" evidence="5">
    <location>
        <begin position="88"/>
        <end position="161"/>
    </location>
</feature>
<evidence type="ECO:0000256" key="5">
    <source>
        <dbReference type="SAM" id="Coils"/>
    </source>
</evidence>
<dbReference type="Gene3D" id="2.40.30.170">
    <property type="match status" value="1"/>
</dbReference>
<feature type="coiled-coil region" evidence="5">
    <location>
        <begin position="193"/>
        <end position="244"/>
    </location>
</feature>
<dbReference type="GO" id="GO:0016020">
    <property type="term" value="C:membrane"/>
    <property type="evidence" value="ECO:0007669"/>
    <property type="project" value="UniProtKB-SubCell"/>
</dbReference>
<evidence type="ECO:0000256" key="2">
    <source>
        <dbReference type="ARBA" id="ARBA00022692"/>
    </source>
</evidence>
<protein>
    <submittedName>
        <fullName evidence="7">HlyD family efflux transporter periplasmic adaptor subunit</fullName>
    </submittedName>
</protein>
<reference evidence="7" key="1">
    <citation type="journal article" date="2020" name="mSystems">
        <title>Genome- and Community-Level Interaction Insights into Carbon Utilization and Element Cycling Functions of Hydrothermarchaeota in Hydrothermal Sediment.</title>
        <authorList>
            <person name="Zhou Z."/>
            <person name="Liu Y."/>
            <person name="Xu W."/>
            <person name="Pan J."/>
            <person name="Luo Z.H."/>
            <person name="Li M."/>
        </authorList>
    </citation>
    <scope>NUCLEOTIDE SEQUENCE [LARGE SCALE GENOMIC DNA]</scope>
    <source>
        <strain evidence="7">HyVt-483</strain>
    </source>
</reference>
<keyword evidence="5" id="KW-0175">Coiled coil</keyword>
<sequence length="378" mass="43321">MHSRHRQLAAAILLTIFLILLVLLARFLWHRHYYAVTNAVFVETDSLVLVSFQKVNGRLRRLYVPEGARVQQGQILAELDNTTYALSVRNLADQLRSLREKSQALSIKIQRLRTDLRLRQAQIEDEMERLRAERRAMQSEVAALEAELAQTARDLRRFRRLLREGLIARHRFEEIQTRWLSLTQKKKALLARVQALTAAIRSTVKEKERLLNQHKLIREKERELAALKARIRAQERALEEARVLLSYCRLQSPVTGYIAKRFHAPGDVVGPGEPVYAVVDFSKLYVLVLLEETKLRGVRPGCEARIRIDAYPHHPFYGVVTAVLPATAAKFALVPRDISAGEFTKVAQRIPVKIKITRGDLSLLRVGLGGEVEIKRKF</sequence>
<dbReference type="PANTHER" id="PTHR30386:SF26">
    <property type="entry name" value="TRANSPORT PROTEIN COMB"/>
    <property type="match status" value="1"/>
</dbReference>
<dbReference type="GO" id="GO:0055085">
    <property type="term" value="P:transmembrane transport"/>
    <property type="evidence" value="ECO:0007669"/>
    <property type="project" value="InterPro"/>
</dbReference>
<organism evidence="7">
    <name type="scientific">Thermosulfurimonas dismutans</name>
    <dbReference type="NCBI Taxonomy" id="999894"/>
    <lineage>
        <taxon>Bacteria</taxon>
        <taxon>Pseudomonadati</taxon>
        <taxon>Thermodesulfobacteriota</taxon>
        <taxon>Thermodesulfobacteria</taxon>
        <taxon>Thermodesulfobacteriales</taxon>
        <taxon>Thermodesulfobacteriaceae</taxon>
        <taxon>Thermosulfurimonas</taxon>
    </lineage>
</organism>
<dbReference type="InterPro" id="IPR050739">
    <property type="entry name" value="MFP"/>
</dbReference>
<comment type="caution">
    <text evidence="7">The sequence shown here is derived from an EMBL/GenBank/DDBJ whole genome shotgun (WGS) entry which is preliminary data.</text>
</comment>
<keyword evidence="4" id="KW-0472">Membrane</keyword>